<protein>
    <submittedName>
        <fullName evidence="3">Uncharacterized protein</fullName>
    </submittedName>
</protein>
<dbReference type="KEGG" id="sapo:SAPIO_CDS2508"/>
<organism evidence="3 4">
    <name type="scientific">Pseudallescheria apiosperma</name>
    <name type="common">Scedosporium apiospermum</name>
    <dbReference type="NCBI Taxonomy" id="563466"/>
    <lineage>
        <taxon>Eukaryota</taxon>
        <taxon>Fungi</taxon>
        <taxon>Dikarya</taxon>
        <taxon>Ascomycota</taxon>
        <taxon>Pezizomycotina</taxon>
        <taxon>Sordariomycetes</taxon>
        <taxon>Hypocreomycetidae</taxon>
        <taxon>Microascales</taxon>
        <taxon>Microascaceae</taxon>
        <taxon>Scedosporium</taxon>
    </lineage>
</organism>
<keyword evidence="2" id="KW-0472">Membrane</keyword>
<feature type="compositionally biased region" description="Gly residues" evidence="1">
    <location>
        <begin position="1"/>
        <end position="15"/>
    </location>
</feature>
<dbReference type="AlphaFoldDB" id="A0A084GCL8"/>
<feature type="transmembrane region" description="Helical" evidence="2">
    <location>
        <begin position="144"/>
        <end position="166"/>
    </location>
</feature>
<proteinExistence type="predicted"/>
<name>A0A084GCL8_PSEDA</name>
<dbReference type="EMBL" id="JOWA01000086">
    <property type="protein sequence ID" value="KEZ45080.1"/>
    <property type="molecule type" value="Genomic_DNA"/>
</dbReference>
<keyword evidence="4" id="KW-1185">Reference proteome</keyword>
<feature type="transmembrane region" description="Helical" evidence="2">
    <location>
        <begin position="346"/>
        <end position="367"/>
    </location>
</feature>
<feature type="transmembrane region" description="Helical" evidence="2">
    <location>
        <begin position="85"/>
        <end position="105"/>
    </location>
</feature>
<feature type="transmembrane region" description="Helical" evidence="2">
    <location>
        <begin position="51"/>
        <end position="73"/>
    </location>
</feature>
<feature type="region of interest" description="Disordered" evidence="1">
    <location>
        <begin position="1"/>
        <end position="22"/>
    </location>
</feature>
<feature type="transmembrane region" description="Helical" evidence="2">
    <location>
        <begin position="275"/>
        <end position="293"/>
    </location>
</feature>
<dbReference type="HOGENOM" id="CLU_717968_0_0_1"/>
<reference evidence="3 4" key="1">
    <citation type="journal article" date="2014" name="Genome Announc.">
        <title>Draft genome sequence of the pathogenic fungus Scedosporium apiospermum.</title>
        <authorList>
            <person name="Vandeputte P."/>
            <person name="Ghamrawi S."/>
            <person name="Rechenmann M."/>
            <person name="Iltis A."/>
            <person name="Giraud S."/>
            <person name="Fleury M."/>
            <person name="Thornton C."/>
            <person name="Delhaes L."/>
            <person name="Meyer W."/>
            <person name="Papon N."/>
            <person name="Bouchara J.P."/>
        </authorList>
    </citation>
    <scope>NUCLEOTIDE SEQUENCE [LARGE SCALE GENOMIC DNA]</scope>
    <source>
        <strain evidence="3 4">IHEM 14462</strain>
    </source>
</reference>
<feature type="transmembrane region" description="Helical" evidence="2">
    <location>
        <begin position="239"/>
        <end position="263"/>
    </location>
</feature>
<feature type="transmembrane region" description="Helical" evidence="2">
    <location>
        <begin position="117"/>
        <end position="137"/>
    </location>
</feature>
<accession>A0A084GCL8</accession>
<dbReference type="GeneID" id="27721580"/>
<comment type="caution">
    <text evidence="3">The sequence shown here is derived from an EMBL/GenBank/DDBJ whole genome shotgun (WGS) entry which is preliminary data.</text>
</comment>
<gene>
    <name evidence="3" type="ORF">SAPIO_CDS2508</name>
</gene>
<keyword evidence="2" id="KW-0812">Transmembrane</keyword>
<evidence type="ECO:0000256" key="1">
    <source>
        <dbReference type="SAM" id="MobiDB-lite"/>
    </source>
</evidence>
<evidence type="ECO:0000313" key="4">
    <source>
        <dbReference type="Proteomes" id="UP000028545"/>
    </source>
</evidence>
<dbReference type="VEuPathDB" id="FungiDB:SAPIO_CDS2508"/>
<evidence type="ECO:0000313" key="3">
    <source>
        <dbReference type="EMBL" id="KEZ45080.1"/>
    </source>
</evidence>
<keyword evidence="2" id="KW-1133">Transmembrane helix</keyword>
<dbReference type="RefSeq" id="XP_016644879.1">
    <property type="nucleotide sequence ID" value="XM_016785503.1"/>
</dbReference>
<sequence length="385" mass="42443">MARGRGGGRGGGSNGSGSSSSTCRYGDNPCHFTLTELYGHSYVSLYSNSELYGQLVVYIIWAIVLILLLLLTLKPALKARMLQGAISLFLASFIFLCVRFGLLIGENDIPVGYRYETSVVVLLQRLGAVFLFAAVFAALHTKKLFGFIFWPLLAMYAILSFAYLSLDFVVSAAALRAYKEEGIWLVGDRDFGVTLTTSQVEELKTAANGSGLSPYYIARKMFSIGDGAYFRDRGNQVKIGVAMDFLSVFMALFLGLLSCFAWIRKNQHPIRETILLLLASTGLLLYSLFRVIVSTHFVLRNWTVIIDTDRWNAFVASYTSLDIIQKITIPEGFLRGYRTTVNGFPVVQAVLEFLGVILACAAIVHLLRLRKRAEARAAAGTVGKA</sequence>
<dbReference type="OrthoDB" id="3797113at2759"/>
<evidence type="ECO:0000256" key="2">
    <source>
        <dbReference type="SAM" id="Phobius"/>
    </source>
</evidence>
<dbReference type="Proteomes" id="UP000028545">
    <property type="component" value="Unassembled WGS sequence"/>
</dbReference>